<dbReference type="InterPro" id="IPR004360">
    <property type="entry name" value="Glyas_Fos-R_dOase_dom"/>
</dbReference>
<protein>
    <recommendedName>
        <fullName evidence="1">VOC domain-containing protein</fullName>
    </recommendedName>
</protein>
<sequence>MKIEHLALNVPDALNMARWYVEHLGMKVKRRTVEPPFVHFLADDSGTVMLELYQNPDAPALDFPAVQPPALHLAFLSRDLPADVRRLSQAGATIVADVHTMATGDTFAMLRDPWGLPVPVRSVRSRI</sequence>
<reference evidence="2 3" key="1">
    <citation type="submission" date="2019-08" db="EMBL/GenBank/DDBJ databases">
        <title>100 year-old enigma solved: identification of Planctomyces bekefii, the type genus and species of the phylum Planctomycetes.</title>
        <authorList>
            <person name="Svetlana D.N."/>
            <person name="Overmann J."/>
        </authorList>
    </citation>
    <scope>NUCLEOTIDE SEQUENCE [LARGE SCALE GENOMIC DNA]</scope>
    <source>
        <strain evidence="2">Phe10_nw2017</strain>
    </source>
</reference>
<organism evidence="2 3">
    <name type="scientific">Planctomyces bekefii</name>
    <dbReference type="NCBI Taxonomy" id="1653850"/>
    <lineage>
        <taxon>Bacteria</taxon>
        <taxon>Pseudomonadati</taxon>
        <taxon>Planctomycetota</taxon>
        <taxon>Planctomycetia</taxon>
        <taxon>Planctomycetales</taxon>
        <taxon>Planctomycetaceae</taxon>
        <taxon>Planctomyces</taxon>
    </lineage>
</organism>
<gene>
    <name evidence="2" type="ORF">E3A20_20750</name>
</gene>
<reference evidence="2 3" key="2">
    <citation type="submission" date="2019-08" db="EMBL/GenBank/DDBJ databases">
        <authorList>
            <person name="Henke P."/>
        </authorList>
    </citation>
    <scope>NUCLEOTIDE SEQUENCE [LARGE SCALE GENOMIC DNA]</scope>
    <source>
        <strain evidence="2">Phe10_nw2017</strain>
    </source>
</reference>
<dbReference type="EMBL" id="SRHE01000500">
    <property type="protein sequence ID" value="TWW08797.1"/>
    <property type="molecule type" value="Genomic_DNA"/>
</dbReference>
<keyword evidence="3" id="KW-1185">Reference proteome</keyword>
<dbReference type="AlphaFoldDB" id="A0A5C6M3E8"/>
<dbReference type="InterPro" id="IPR037523">
    <property type="entry name" value="VOC_core"/>
</dbReference>
<proteinExistence type="predicted"/>
<accession>A0A5C6M3E8</accession>
<dbReference type="Gene3D" id="3.10.180.10">
    <property type="entry name" value="2,3-Dihydroxybiphenyl 1,2-Dioxygenase, domain 1"/>
    <property type="match status" value="1"/>
</dbReference>
<comment type="caution">
    <text evidence="2">The sequence shown here is derived from an EMBL/GenBank/DDBJ whole genome shotgun (WGS) entry which is preliminary data.</text>
</comment>
<feature type="domain" description="VOC" evidence="1">
    <location>
        <begin position="2"/>
        <end position="123"/>
    </location>
</feature>
<evidence type="ECO:0000259" key="1">
    <source>
        <dbReference type="PROSITE" id="PS51819"/>
    </source>
</evidence>
<dbReference type="Proteomes" id="UP000321083">
    <property type="component" value="Unassembled WGS sequence"/>
</dbReference>
<evidence type="ECO:0000313" key="2">
    <source>
        <dbReference type="EMBL" id="TWW08797.1"/>
    </source>
</evidence>
<dbReference type="Pfam" id="PF00903">
    <property type="entry name" value="Glyoxalase"/>
    <property type="match status" value="1"/>
</dbReference>
<evidence type="ECO:0000313" key="3">
    <source>
        <dbReference type="Proteomes" id="UP000321083"/>
    </source>
</evidence>
<dbReference type="PROSITE" id="PS51819">
    <property type="entry name" value="VOC"/>
    <property type="match status" value="1"/>
</dbReference>
<dbReference type="SUPFAM" id="SSF54593">
    <property type="entry name" value="Glyoxalase/Bleomycin resistance protein/Dihydroxybiphenyl dioxygenase"/>
    <property type="match status" value="1"/>
</dbReference>
<dbReference type="InterPro" id="IPR029068">
    <property type="entry name" value="Glyas_Bleomycin-R_OHBP_Dase"/>
</dbReference>
<name>A0A5C6M3E8_9PLAN</name>